<evidence type="ECO:0000313" key="1">
    <source>
        <dbReference type="EMBL" id="CAI4009330.1"/>
    </source>
</evidence>
<evidence type="ECO:0000313" key="2">
    <source>
        <dbReference type="EMBL" id="CAL4796642.1"/>
    </source>
</evidence>
<dbReference type="EMBL" id="CAMXCT030004499">
    <property type="protein sequence ID" value="CAL4796642.1"/>
    <property type="molecule type" value="Genomic_DNA"/>
</dbReference>
<sequence>FNCGDGLKPSTRVSPSYFVMMFQVNIVPLSGESRSFEVQQSSKVGDLSLLARESFGGFLQLLTAEGRVLSDPNESLEAAGLRSGDHLTVVALRANIAATAAAFALWCGGKKMVTWGHAVNGGDSSAIQDQLRNLNVKQVQATRTAFAAILEGGRVVAWGDPEYGGM</sequence>
<reference evidence="2 3" key="2">
    <citation type="submission" date="2024-05" db="EMBL/GenBank/DDBJ databases">
        <authorList>
            <person name="Chen Y."/>
            <person name="Shah S."/>
            <person name="Dougan E. K."/>
            <person name="Thang M."/>
            <person name="Chan C."/>
        </authorList>
    </citation>
    <scope>NUCLEOTIDE SEQUENCE [LARGE SCALE GENOMIC DNA]</scope>
</reference>
<reference evidence="1" key="1">
    <citation type="submission" date="2022-10" db="EMBL/GenBank/DDBJ databases">
        <authorList>
            <person name="Chen Y."/>
            <person name="Dougan E. K."/>
            <person name="Chan C."/>
            <person name="Rhodes N."/>
            <person name="Thang M."/>
        </authorList>
    </citation>
    <scope>NUCLEOTIDE SEQUENCE</scope>
</reference>
<dbReference type="CDD" id="cd17039">
    <property type="entry name" value="Ubl_ubiquitin_like"/>
    <property type="match status" value="1"/>
</dbReference>
<dbReference type="Gene3D" id="2.130.10.30">
    <property type="entry name" value="Regulator of chromosome condensation 1/beta-lactamase-inhibitor protein II"/>
    <property type="match status" value="1"/>
</dbReference>
<feature type="non-terminal residue" evidence="1">
    <location>
        <position position="166"/>
    </location>
</feature>
<organism evidence="1">
    <name type="scientific">Cladocopium goreaui</name>
    <dbReference type="NCBI Taxonomy" id="2562237"/>
    <lineage>
        <taxon>Eukaryota</taxon>
        <taxon>Sar</taxon>
        <taxon>Alveolata</taxon>
        <taxon>Dinophyceae</taxon>
        <taxon>Suessiales</taxon>
        <taxon>Symbiodiniaceae</taxon>
        <taxon>Cladocopium</taxon>
    </lineage>
</organism>
<protein>
    <submittedName>
        <fullName evidence="2">Ubiquitin-like domain-containing protein</fullName>
    </submittedName>
</protein>
<dbReference type="SUPFAM" id="SSF50985">
    <property type="entry name" value="RCC1/BLIP-II"/>
    <property type="match status" value="1"/>
</dbReference>
<keyword evidence="3" id="KW-1185">Reference proteome</keyword>
<dbReference type="EMBL" id="CAMXCT010004499">
    <property type="protein sequence ID" value="CAI4009330.1"/>
    <property type="molecule type" value="Genomic_DNA"/>
</dbReference>
<proteinExistence type="predicted"/>
<gene>
    <name evidence="1" type="ORF">C1SCF055_LOCUS34698</name>
</gene>
<dbReference type="InterPro" id="IPR009091">
    <property type="entry name" value="RCC1/BLIP-II"/>
</dbReference>
<accession>A0A9P1DGK3</accession>
<evidence type="ECO:0000313" key="3">
    <source>
        <dbReference type="Proteomes" id="UP001152797"/>
    </source>
</evidence>
<dbReference type="AlphaFoldDB" id="A0A9P1DGK3"/>
<dbReference type="EMBL" id="CAMXCT020004499">
    <property type="protein sequence ID" value="CAL1162705.1"/>
    <property type="molecule type" value="Genomic_DNA"/>
</dbReference>
<dbReference type="InterPro" id="IPR029071">
    <property type="entry name" value="Ubiquitin-like_domsf"/>
</dbReference>
<name>A0A9P1DGK3_9DINO</name>
<dbReference type="OrthoDB" id="443073at2759"/>
<dbReference type="Proteomes" id="UP001152797">
    <property type="component" value="Unassembled WGS sequence"/>
</dbReference>
<comment type="caution">
    <text evidence="1">The sequence shown here is derived from an EMBL/GenBank/DDBJ whole genome shotgun (WGS) entry which is preliminary data.</text>
</comment>
<dbReference type="SUPFAM" id="SSF54236">
    <property type="entry name" value="Ubiquitin-like"/>
    <property type="match status" value="1"/>
</dbReference>